<accession>A0ABY6J4U0</accession>
<feature type="domain" description="DUF6250" evidence="1">
    <location>
        <begin position="37"/>
        <end position="196"/>
    </location>
</feature>
<sequence>MLYKDDFTAVLDTAKWVVEAAPDDLSGVIARQGKLILDTKGGVTVWFKPALTGNYCIEFDRTIPTSGGNHNRLSDMNQFWLATDPHRSDLFTRNGVFEAYDSLRMFYVGMGGNYNSTTRFRLYEGDGRKTLLQEKNDSAHLLQADVTYHIRIIVQKDSTSCWVNGERLFHYKDKNIPTKGHFGFRSTWSHQLISRFRIYRL</sequence>
<dbReference type="InterPro" id="IPR046217">
    <property type="entry name" value="DUF6250"/>
</dbReference>
<dbReference type="Pfam" id="PF19763">
    <property type="entry name" value="DUF6250"/>
    <property type="match status" value="1"/>
</dbReference>
<dbReference type="Proteomes" id="UP001162741">
    <property type="component" value="Chromosome"/>
</dbReference>
<organism evidence="2 3">
    <name type="scientific">Chitinophaga horti</name>
    <dbReference type="NCBI Taxonomy" id="2920382"/>
    <lineage>
        <taxon>Bacteria</taxon>
        <taxon>Pseudomonadati</taxon>
        <taxon>Bacteroidota</taxon>
        <taxon>Chitinophagia</taxon>
        <taxon>Chitinophagales</taxon>
        <taxon>Chitinophagaceae</taxon>
        <taxon>Chitinophaga</taxon>
    </lineage>
</organism>
<keyword evidence="3" id="KW-1185">Reference proteome</keyword>
<evidence type="ECO:0000259" key="1">
    <source>
        <dbReference type="Pfam" id="PF19763"/>
    </source>
</evidence>
<proteinExistence type="predicted"/>
<name>A0ABY6J4U0_9BACT</name>
<gene>
    <name evidence="2" type="ORF">MKQ68_00795</name>
</gene>
<evidence type="ECO:0000313" key="2">
    <source>
        <dbReference type="EMBL" id="UYQ93637.1"/>
    </source>
</evidence>
<evidence type="ECO:0000313" key="3">
    <source>
        <dbReference type="Proteomes" id="UP001162741"/>
    </source>
</evidence>
<reference evidence="2" key="1">
    <citation type="submission" date="2022-10" db="EMBL/GenBank/DDBJ databases">
        <title>Chitinophaga sp. nov., isolated from soil.</title>
        <authorList>
            <person name="Jeon C.O."/>
        </authorList>
    </citation>
    <scope>NUCLEOTIDE SEQUENCE</scope>
    <source>
        <strain evidence="2">R8</strain>
    </source>
</reference>
<dbReference type="Gene3D" id="2.60.120.200">
    <property type="match status" value="1"/>
</dbReference>
<protein>
    <submittedName>
        <fullName evidence="2">DUF6250 domain-containing protein</fullName>
    </submittedName>
</protein>
<dbReference type="EMBL" id="CP107006">
    <property type="protein sequence ID" value="UYQ93637.1"/>
    <property type="molecule type" value="Genomic_DNA"/>
</dbReference>
<dbReference type="RefSeq" id="WP_244837351.1">
    <property type="nucleotide sequence ID" value="NZ_CP107006.1"/>
</dbReference>